<dbReference type="PROSITE" id="PS00136">
    <property type="entry name" value="SUBTILASE_ASP"/>
    <property type="match status" value="1"/>
</dbReference>
<dbReference type="InterPro" id="IPR015500">
    <property type="entry name" value="Peptidase_S8_subtilisin-rel"/>
</dbReference>
<dbReference type="GO" id="GO:0006508">
    <property type="term" value="P:proteolysis"/>
    <property type="evidence" value="ECO:0007669"/>
    <property type="project" value="UniProtKB-KW"/>
</dbReference>
<dbReference type="AlphaFoldDB" id="A0A316URQ4"/>
<evidence type="ECO:0000256" key="1">
    <source>
        <dbReference type="ARBA" id="ARBA00011073"/>
    </source>
</evidence>
<dbReference type="Pfam" id="PF00082">
    <property type="entry name" value="Peptidase_S8"/>
    <property type="match status" value="1"/>
</dbReference>
<gene>
    <name evidence="10" type="ORF">BDZ90DRAFT_233829</name>
</gene>
<dbReference type="PANTHER" id="PTHR43806">
    <property type="entry name" value="PEPTIDASE S8"/>
    <property type="match status" value="1"/>
</dbReference>
<organism evidence="10 11">
    <name type="scientific">Jaminaea rosea</name>
    <dbReference type="NCBI Taxonomy" id="1569628"/>
    <lineage>
        <taxon>Eukaryota</taxon>
        <taxon>Fungi</taxon>
        <taxon>Dikarya</taxon>
        <taxon>Basidiomycota</taxon>
        <taxon>Ustilaginomycotina</taxon>
        <taxon>Exobasidiomycetes</taxon>
        <taxon>Microstromatales</taxon>
        <taxon>Microstromatales incertae sedis</taxon>
        <taxon>Jaminaea</taxon>
    </lineage>
</organism>
<feature type="active site" description="Charge relay system" evidence="5">
    <location>
        <position position="220"/>
    </location>
</feature>
<dbReference type="PANTHER" id="PTHR43806:SF11">
    <property type="entry name" value="CEREVISIN-RELATED"/>
    <property type="match status" value="1"/>
</dbReference>
<name>A0A316URQ4_9BASI</name>
<feature type="active site" description="Charge relay system" evidence="5">
    <location>
        <position position="422"/>
    </location>
</feature>
<evidence type="ECO:0000256" key="5">
    <source>
        <dbReference type="PROSITE-ProRule" id="PRU01240"/>
    </source>
</evidence>
<evidence type="ECO:0000256" key="6">
    <source>
        <dbReference type="RuleBase" id="RU003355"/>
    </source>
</evidence>
<evidence type="ECO:0000256" key="4">
    <source>
        <dbReference type="ARBA" id="ARBA00022825"/>
    </source>
</evidence>
<protein>
    <recommendedName>
        <fullName evidence="12">PRB1-protease B, vacuolar</fullName>
    </recommendedName>
</protein>
<evidence type="ECO:0000313" key="10">
    <source>
        <dbReference type="EMBL" id="PWN25815.1"/>
    </source>
</evidence>
<evidence type="ECO:0000259" key="8">
    <source>
        <dbReference type="Pfam" id="PF00082"/>
    </source>
</evidence>
<dbReference type="InterPro" id="IPR036852">
    <property type="entry name" value="Peptidase_S8/S53_dom_sf"/>
</dbReference>
<dbReference type="InterPro" id="IPR037045">
    <property type="entry name" value="S8pro/Inhibitor_I9_sf"/>
</dbReference>
<sequence>MRTSYLGTLATALAAASFAVAAPAAQHAASFKPGQTLSTYVSATGAEPAPLHAQETHPTIEGSYMVILKDGVSTVDFFAHRAMITAAQQSANAFHATTADDAAGIGHIYELEQHLQGYAGKFTDDVVDYIRSLPEVAYVERDSVVKTMEMPYDESMIWDTPYDVSVDNVAIASDHQQAVEKGAPWGLARVSHRKELGLGSFSRYLYDEDAGEGVTAYIIDTGININHVEFEGRARWGKTMPAGSTDKDGNGHGTHCAGTVVSRKYGVAKKADVVAVKVLSDSGSGSMSDVTGGVLWAVEDAKKQSAAFAANPSSTKAKKHKGFVANMSLGGGKSPTLDRAVDGATKSGLSFAVAAGNENQDACNTSPAGAEGPVTVGASTINDERAYFSNKGKCVDVFGPGLNILSTWNTGNTSTNTISGTSMASPHVCGILAYYLSLQDDGSSKAATASFDAASNSLLRFLPLQESLALAAYKATQWLFGTGAVLETTNAWKGYAAGFPIMTAISPDSLKTLIEKVATKGALHQLEKDTVNLLVFNNATLT</sequence>
<feature type="chain" id="PRO_5016337706" description="PRB1-protease B, vacuolar" evidence="7">
    <location>
        <begin position="22"/>
        <end position="542"/>
    </location>
</feature>
<evidence type="ECO:0000256" key="3">
    <source>
        <dbReference type="ARBA" id="ARBA00022801"/>
    </source>
</evidence>
<keyword evidence="11" id="KW-1185">Reference proteome</keyword>
<dbReference type="Pfam" id="PF05922">
    <property type="entry name" value="Inhibitor_I9"/>
    <property type="match status" value="1"/>
</dbReference>
<dbReference type="InterPro" id="IPR022398">
    <property type="entry name" value="Peptidase_S8_His-AS"/>
</dbReference>
<keyword evidence="2 5" id="KW-0645">Protease</keyword>
<dbReference type="PRINTS" id="PR00723">
    <property type="entry name" value="SUBTILISIN"/>
</dbReference>
<dbReference type="InterPro" id="IPR034193">
    <property type="entry name" value="PCSK9_ProteinaseK-like"/>
</dbReference>
<proteinExistence type="inferred from homology"/>
<evidence type="ECO:0008006" key="12">
    <source>
        <dbReference type="Google" id="ProtNLM"/>
    </source>
</evidence>
<dbReference type="GO" id="GO:0004252">
    <property type="term" value="F:serine-type endopeptidase activity"/>
    <property type="evidence" value="ECO:0007669"/>
    <property type="project" value="UniProtKB-UniRule"/>
</dbReference>
<keyword evidence="3 5" id="KW-0378">Hydrolase</keyword>
<dbReference type="InterPro" id="IPR023828">
    <property type="entry name" value="Peptidase_S8_Ser-AS"/>
</dbReference>
<accession>A0A316URQ4</accession>
<dbReference type="SUPFAM" id="SSF52743">
    <property type="entry name" value="Subtilisin-like"/>
    <property type="match status" value="1"/>
</dbReference>
<dbReference type="Gene3D" id="3.40.50.200">
    <property type="entry name" value="Peptidase S8/S53 domain"/>
    <property type="match status" value="1"/>
</dbReference>
<comment type="similarity">
    <text evidence="1 5 6">Belongs to the peptidase S8 family.</text>
</comment>
<dbReference type="GeneID" id="37028602"/>
<dbReference type="PROSITE" id="PS00138">
    <property type="entry name" value="SUBTILASE_SER"/>
    <property type="match status" value="1"/>
</dbReference>
<dbReference type="STRING" id="1569628.A0A316URQ4"/>
<evidence type="ECO:0000259" key="9">
    <source>
        <dbReference type="Pfam" id="PF05922"/>
    </source>
</evidence>
<dbReference type="Proteomes" id="UP000245884">
    <property type="component" value="Unassembled WGS sequence"/>
</dbReference>
<evidence type="ECO:0000313" key="11">
    <source>
        <dbReference type="Proteomes" id="UP000245884"/>
    </source>
</evidence>
<evidence type="ECO:0000256" key="2">
    <source>
        <dbReference type="ARBA" id="ARBA00022670"/>
    </source>
</evidence>
<feature type="domain" description="Peptidase S8/S53" evidence="8">
    <location>
        <begin position="211"/>
        <end position="443"/>
    </location>
</feature>
<dbReference type="InterPro" id="IPR000209">
    <property type="entry name" value="Peptidase_S8/S53_dom"/>
</dbReference>
<dbReference type="Gene3D" id="3.30.70.80">
    <property type="entry name" value="Peptidase S8 propeptide/proteinase inhibitor I9"/>
    <property type="match status" value="1"/>
</dbReference>
<reference evidence="10 11" key="1">
    <citation type="journal article" date="2018" name="Mol. Biol. Evol.">
        <title>Broad Genomic Sampling Reveals a Smut Pathogenic Ancestry of the Fungal Clade Ustilaginomycotina.</title>
        <authorList>
            <person name="Kijpornyongpan T."/>
            <person name="Mondo S.J."/>
            <person name="Barry K."/>
            <person name="Sandor L."/>
            <person name="Lee J."/>
            <person name="Lipzen A."/>
            <person name="Pangilinan J."/>
            <person name="LaButti K."/>
            <person name="Hainaut M."/>
            <person name="Henrissat B."/>
            <person name="Grigoriev I.V."/>
            <person name="Spatafora J.W."/>
            <person name="Aime M.C."/>
        </authorList>
    </citation>
    <scope>NUCLEOTIDE SEQUENCE [LARGE SCALE GENOMIC DNA]</scope>
    <source>
        <strain evidence="10 11">MCA 5214</strain>
    </source>
</reference>
<dbReference type="InterPro" id="IPR023827">
    <property type="entry name" value="Peptidase_S8_Asp-AS"/>
</dbReference>
<dbReference type="SUPFAM" id="SSF54897">
    <property type="entry name" value="Protease propeptides/inhibitors"/>
    <property type="match status" value="1"/>
</dbReference>
<dbReference type="RefSeq" id="XP_025360427.1">
    <property type="nucleotide sequence ID" value="XM_025506779.1"/>
</dbReference>
<dbReference type="OrthoDB" id="206201at2759"/>
<dbReference type="InterPro" id="IPR010259">
    <property type="entry name" value="S8pro/Inhibitor_I9"/>
</dbReference>
<dbReference type="GO" id="GO:0005615">
    <property type="term" value="C:extracellular space"/>
    <property type="evidence" value="ECO:0007669"/>
    <property type="project" value="TreeGrafter"/>
</dbReference>
<dbReference type="InterPro" id="IPR050131">
    <property type="entry name" value="Peptidase_S8_subtilisin-like"/>
</dbReference>
<dbReference type="PROSITE" id="PS00137">
    <property type="entry name" value="SUBTILASE_HIS"/>
    <property type="match status" value="1"/>
</dbReference>
<dbReference type="CDD" id="cd04077">
    <property type="entry name" value="Peptidases_S8_PCSK9_ProteinaseK_like"/>
    <property type="match status" value="1"/>
</dbReference>
<feature type="domain" description="Inhibitor I9" evidence="9">
    <location>
        <begin position="63"/>
        <end position="148"/>
    </location>
</feature>
<dbReference type="PROSITE" id="PS51892">
    <property type="entry name" value="SUBTILASE"/>
    <property type="match status" value="1"/>
</dbReference>
<evidence type="ECO:0000256" key="7">
    <source>
        <dbReference type="SAM" id="SignalP"/>
    </source>
</evidence>
<dbReference type="EMBL" id="KZ819674">
    <property type="protein sequence ID" value="PWN25815.1"/>
    <property type="molecule type" value="Genomic_DNA"/>
</dbReference>
<feature type="signal peptide" evidence="7">
    <location>
        <begin position="1"/>
        <end position="21"/>
    </location>
</feature>
<keyword evidence="4 5" id="KW-0720">Serine protease</keyword>
<keyword evidence="7" id="KW-0732">Signal</keyword>
<feature type="active site" description="Charge relay system" evidence="5">
    <location>
        <position position="252"/>
    </location>
</feature>